<evidence type="ECO:0000313" key="2">
    <source>
        <dbReference type="EMBL" id="MFC0215205.1"/>
    </source>
</evidence>
<dbReference type="PANTHER" id="PTHR37817">
    <property type="entry name" value="N-ACETYLTRANSFERASE EIS"/>
    <property type="match status" value="1"/>
</dbReference>
<keyword evidence="2" id="KW-0012">Acyltransferase</keyword>
<dbReference type="InterPro" id="IPR036527">
    <property type="entry name" value="SCP2_sterol-bd_dom_sf"/>
</dbReference>
<evidence type="ECO:0000313" key="3">
    <source>
        <dbReference type="Proteomes" id="UP001589776"/>
    </source>
</evidence>
<dbReference type="InterPro" id="IPR016181">
    <property type="entry name" value="Acyl_CoA_acyltransferase"/>
</dbReference>
<dbReference type="PANTHER" id="PTHR37817:SF1">
    <property type="entry name" value="N-ACETYLTRANSFERASE EIS"/>
    <property type="match status" value="1"/>
</dbReference>
<name>A0ABV6DRC4_9BACL</name>
<dbReference type="RefSeq" id="WP_377472651.1">
    <property type="nucleotide sequence ID" value="NZ_JBHLWN010000085.1"/>
</dbReference>
<dbReference type="EC" id="2.3.1.-" evidence="2"/>
<dbReference type="SUPFAM" id="SSF55729">
    <property type="entry name" value="Acyl-CoA N-acyltransferases (Nat)"/>
    <property type="match status" value="1"/>
</dbReference>
<evidence type="ECO:0000259" key="1">
    <source>
        <dbReference type="PROSITE" id="PS51186"/>
    </source>
</evidence>
<dbReference type="GO" id="GO:0016746">
    <property type="term" value="F:acyltransferase activity"/>
    <property type="evidence" value="ECO:0007669"/>
    <property type="project" value="UniProtKB-KW"/>
</dbReference>
<accession>A0ABV6DRC4</accession>
<dbReference type="Gene3D" id="3.30.1050.10">
    <property type="entry name" value="SCP2 sterol-binding domain"/>
    <property type="match status" value="1"/>
</dbReference>
<reference evidence="2 3" key="1">
    <citation type="submission" date="2024-09" db="EMBL/GenBank/DDBJ databases">
        <authorList>
            <person name="Sun Q."/>
            <person name="Mori K."/>
        </authorList>
    </citation>
    <scope>NUCLEOTIDE SEQUENCE [LARGE SCALE GENOMIC DNA]</scope>
    <source>
        <strain evidence="2 3">CCM 7759</strain>
    </source>
</reference>
<dbReference type="InterPro" id="IPR000182">
    <property type="entry name" value="GNAT_dom"/>
</dbReference>
<dbReference type="SUPFAM" id="SSF55718">
    <property type="entry name" value="SCP-like"/>
    <property type="match status" value="1"/>
</dbReference>
<dbReference type="Proteomes" id="UP001589776">
    <property type="component" value="Unassembled WGS sequence"/>
</dbReference>
<keyword evidence="2" id="KW-0808">Transferase</keyword>
<keyword evidence="3" id="KW-1185">Reference proteome</keyword>
<organism evidence="2 3">
    <name type="scientific">Paenibacillus chartarius</name>
    <dbReference type="NCBI Taxonomy" id="747481"/>
    <lineage>
        <taxon>Bacteria</taxon>
        <taxon>Bacillati</taxon>
        <taxon>Bacillota</taxon>
        <taxon>Bacilli</taxon>
        <taxon>Bacillales</taxon>
        <taxon>Paenibacillaceae</taxon>
        <taxon>Paenibacillus</taxon>
    </lineage>
</organism>
<gene>
    <name evidence="2" type="primary">eis</name>
    <name evidence="2" type="ORF">ACFFK0_22695</name>
</gene>
<dbReference type="Pfam" id="PF17668">
    <property type="entry name" value="Acetyltransf_17"/>
    <property type="match status" value="1"/>
</dbReference>
<proteinExistence type="predicted"/>
<dbReference type="Pfam" id="PF13530">
    <property type="entry name" value="SCP2_2"/>
    <property type="match status" value="1"/>
</dbReference>
<sequence>MKHEPQLELRQLTDEDMAESFALSQFAFQYELTPQEREERMRLADPSQYWGIWIDGRLASKLMIYDFHMWLGGRVLAMGGIAGVATWPEYRRQGLVGRLLKHALETMRRRGQSVSLLHPFDFAFYRRFGWETLCDFRKYKLETDKIKGVFSHAPGTVVRVEPVPEVLGPLYEAYAEQYSGMLQRDEKWWRERIFTSKKGTAAVYRNAGGEARGYVFYQVRERVCKVHELVWLDEEARSALWKFIADHDSMMDRVELQAPIDDKLPFLLPNPRFAQETVPYFMVRIVDVEAFLAQYPFTASGAEEAWTLRLRDEQAAWNDGLFRLRIGADGRAEARKQEHEQAATAALELSIQTLSTLLVGYQSVDFLQGIGRLAGPAEDVRRLAARLPQRTTYLADFF</sequence>
<dbReference type="Pfam" id="PF13527">
    <property type="entry name" value="Acetyltransf_9"/>
    <property type="match status" value="1"/>
</dbReference>
<feature type="domain" description="N-acetyltransferase" evidence="1">
    <location>
        <begin position="7"/>
        <end position="147"/>
    </location>
</feature>
<dbReference type="InterPro" id="IPR025559">
    <property type="entry name" value="Eis_dom"/>
</dbReference>
<dbReference type="CDD" id="cd04301">
    <property type="entry name" value="NAT_SF"/>
    <property type="match status" value="1"/>
</dbReference>
<dbReference type="PROSITE" id="PS51186">
    <property type="entry name" value="GNAT"/>
    <property type="match status" value="1"/>
</dbReference>
<comment type="caution">
    <text evidence="2">The sequence shown here is derived from an EMBL/GenBank/DDBJ whole genome shotgun (WGS) entry which is preliminary data.</text>
</comment>
<dbReference type="EMBL" id="JBHLWN010000085">
    <property type="protein sequence ID" value="MFC0215205.1"/>
    <property type="molecule type" value="Genomic_DNA"/>
</dbReference>
<dbReference type="InterPro" id="IPR051554">
    <property type="entry name" value="Acetyltransferase_Eis"/>
</dbReference>
<dbReference type="Gene3D" id="3.40.630.30">
    <property type="match status" value="2"/>
</dbReference>
<dbReference type="InterPro" id="IPR041380">
    <property type="entry name" value="Acetyltransf_17"/>
</dbReference>
<protein>
    <submittedName>
        <fullName evidence="2">Enhanced intracellular survival protein Eis</fullName>
        <ecNumber evidence="2">2.3.1.-</ecNumber>
    </submittedName>
</protein>